<dbReference type="EMBL" id="BDMD01000123">
    <property type="protein sequence ID" value="GBF09843.1"/>
    <property type="molecule type" value="Genomic_DNA"/>
</dbReference>
<organism evidence="2 3">
    <name type="scientific">Aeropyrum pernix</name>
    <dbReference type="NCBI Taxonomy" id="56636"/>
    <lineage>
        <taxon>Archaea</taxon>
        <taxon>Thermoproteota</taxon>
        <taxon>Thermoprotei</taxon>
        <taxon>Desulfurococcales</taxon>
        <taxon>Desulfurococcaceae</taxon>
        <taxon>Aeropyrum</taxon>
    </lineage>
</organism>
<dbReference type="EMBL" id="BDMD01000122">
    <property type="protein sequence ID" value="GBF09842.1"/>
    <property type="molecule type" value="Genomic_DNA"/>
</dbReference>
<protein>
    <submittedName>
        <fullName evidence="2">Isopentenyl phosphate kinase</fullName>
    </submittedName>
</protein>
<evidence type="ECO:0000313" key="3">
    <source>
        <dbReference type="Proteomes" id="UP000291213"/>
    </source>
</evidence>
<evidence type="ECO:0000313" key="1">
    <source>
        <dbReference type="EMBL" id="GBF09842.1"/>
    </source>
</evidence>
<sequence length="28" mass="3170">MKLGGGLITFKDKPYTIDRVMLERTASQ</sequence>
<gene>
    <name evidence="1" type="ORF">apy_15670</name>
    <name evidence="2" type="ORF">apy_15680</name>
</gene>
<feature type="non-terminal residue" evidence="2">
    <location>
        <position position="28"/>
    </location>
</feature>
<name>A0A401HBN8_AERPX</name>
<keyword evidence="2" id="KW-0808">Transferase</keyword>
<dbReference type="AlphaFoldDB" id="A0A401HBN8"/>
<accession>A0A401HBN8</accession>
<keyword evidence="2" id="KW-0418">Kinase</keyword>
<comment type="caution">
    <text evidence="2">The sequence shown here is derived from an EMBL/GenBank/DDBJ whole genome shotgun (WGS) entry which is preliminary data.</text>
</comment>
<dbReference type="GO" id="GO:0016301">
    <property type="term" value="F:kinase activity"/>
    <property type="evidence" value="ECO:0007669"/>
    <property type="project" value="UniProtKB-KW"/>
</dbReference>
<proteinExistence type="predicted"/>
<reference evidence="2 3" key="1">
    <citation type="submission" date="2017-02" db="EMBL/GenBank/DDBJ databases">
        <title>isolation and characterization of a novel temperate virus Aeropyrum globular virus 1 infecting hyperthermophilic archaeon Aeropyrum.</title>
        <authorList>
            <person name="Yumiya M."/>
            <person name="Yoshida T."/>
            <person name="Sako Y."/>
        </authorList>
    </citation>
    <scope>NUCLEOTIDE SEQUENCE [LARGE SCALE GENOMIC DNA]</scope>
    <source>
        <strain evidence="2 3">YK1-12-2013</strain>
    </source>
</reference>
<evidence type="ECO:0000313" key="2">
    <source>
        <dbReference type="EMBL" id="GBF09843.1"/>
    </source>
</evidence>
<dbReference type="Proteomes" id="UP000291213">
    <property type="component" value="Unassembled WGS sequence"/>
</dbReference>